<evidence type="ECO:0000313" key="4">
    <source>
        <dbReference type="EMBL" id="RVX73028.1"/>
    </source>
</evidence>
<dbReference type="PANTHER" id="PTHR46044">
    <property type="entry name" value="NITRILASE"/>
    <property type="match status" value="1"/>
</dbReference>
<dbReference type="InterPro" id="IPR000132">
    <property type="entry name" value="Nitrilase/CN_hydratase_CS"/>
</dbReference>
<dbReference type="EMBL" id="NAJM01000009">
    <property type="protein sequence ID" value="RVX73028.1"/>
    <property type="molecule type" value="Genomic_DNA"/>
</dbReference>
<protein>
    <recommendedName>
        <fullName evidence="3">CN hydrolase domain-containing protein</fullName>
    </recommendedName>
</protein>
<proteinExistence type="inferred from homology"/>
<dbReference type="GO" id="GO:0016836">
    <property type="term" value="F:hydro-lyase activity"/>
    <property type="evidence" value="ECO:0007669"/>
    <property type="project" value="UniProtKB-ARBA"/>
</dbReference>
<evidence type="ECO:0000313" key="5">
    <source>
        <dbReference type="Proteomes" id="UP000288859"/>
    </source>
</evidence>
<dbReference type="GO" id="GO:0000257">
    <property type="term" value="F:nitrilase activity"/>
    <property type="evidence" value="ECO:0007669"/>
    <property type="project" value="UniProtKB-ARBA"/>
</dbReference>
<dbReference type="SUPFAM" id="SSF56317">
    <property type="entry name" value="Carbon-nitrogen hydrolase"/>
    <property type="match status" value="1"/>
</dbReference>
<dbReference type="PROSITE" id="PS00920">
    <property type="entry name" value="NITRIL_CHT_1"/>
    <property type="match status" value="1"/>
</dbReference>
<dbReference type="Gene3D" id="3.60.110.10">
    <property type="entry name" value="Carbon-nitrogen hydrolase"/>
    <property type="match status" value="1"/>
</dbReference>
<dbReference type="InterPro" id="IPR036526">
    <property type="entry name" value="C-N_Hydrolase_sf"/>
</dbReference>
<dbReference type="AlphaFoldDB" id="A0A438NBM0"/>
<accession>A0A438NBM0</accession>
<feature type="domain" description="CN hydrolase" evidence="3">
    <location>
        <begin position="5"/>
        <end position="302"/>
    </location>
</feature>
<dbReference type="Pfam" id="PF00795">
    <property type="entry name" value="CN_hydrolase"/>
    <property type="match status" value="1"/>
</dbReference>
<dbReference type="OrthoDB" id="10250282at2759"/>
<feature type="active site" description="Proton acceptor" evidence="2">
    <location>
        <position position="44"/>
    </location>
</feature>
<dbReference type="Proteomes" id="UP000288859">
    <property type="component" value="Unassembled WGS sequence"/>
</dbReference>
<dbReference type="InterPro" id="IPR003010">
    <property type="entry name" value="C-N_Hydrolase"/>
</dbReference>
<evidence type="ECO:0000256" key="1">
    <source>
        <dbReference type="ARBA" id="ARBA00008129"/>
    </source>
</evidence>
<evidence type="ECO:0000256" key="2">
    <source>
        <dbReference type="PROSITE-ProRule" id="PRU10139"/>
    </source>
</evidence>
<comment type="caution">
    <text evidence="4">The sequence shown here is derived from an EMBL/GenBank/DDBJ whole genome shotgun (WGS) entry which is preliminary data.</text>
</comment>
<dbReference type="VEuPathDB" id="FungiDB:PV10_01385"/>
<dbReference type="InterPro" id="IPR044149">
    <property type="entry name" value="Nitrilases_CHs"/>
</dbReference>
<evidence type="ECO:0000259" key="3">
    <source>
        <dbReference type="PROSITE" id="PS50263"/>
    </source>
</evidence>
<comment type="similarity">
    <text evidence="1">Belongs to the carbon-nitrogen hydrolase superfamily. Nitrilase family.</text>
</comment>
<organism evidence="4 5">
    <name type="scientific">Exophiala mesophila</name>
    <name type="common">Black yeast-like fungus</name>
    <dbReference type="NCBI Taxonomy" id="212818"/>
    <lineage>
        <taxon>Eukaryota</taxon>
        <taxon>Fungi</taxon>
        <taxon>Dikarya</taxon>
        <taxon>Ascomycota</taxon>
        <taxon>Pezizomycotina</taxon>
        <taxon>Eurotiomycetes</taxon>
        <taxon>Chaetothyriomycetidae</taxon>
        <taxon>Chaetothyriales</taxon>
        <taxon>Herpotrichiellaceae</taxon>
        <taxon>Exophiala</taxon>
    </lineage>
</organism>
<dbReference type="PANTHER" id="PTHR46044:SF12">
    <property type="entry name" value="HYDROLASE"/>
    <property type="match status" value="1"/>
</dbReference>
<dbReference type="CDD" id="cd07564">
    <property type="entry name" value="nitrilases_CHs"/>
    <property type="match status" value="1"/>
</dbReference>
<sequence length="337" mass="36861">MPSILKVAVGQANTKPTQQETLEALATIVRDAAAKGVDLILFPEGYIGGYPRTTNFGVAMGSRSEEGRDQFWQYFKSAADLGDTPQGAGDDYIKKSLPVNEKTGRRGDGTREFLEDVAKQTGVFIASGVIEKAGGTLYCSVVFIDPTRGLIGKRRKLMPTGSERLVWGFGTAATLRAVTTTIKGVELRIGCAICWENYMPLLRQSLYQQNINLYLAPTADTREVWPSLMRVVAHEGRSWVISGNLCQTRAQLPKWITGDLNGDEGKSEYVSKGGSTIVSPFGDVVAGPVWEEERLLIADIDFDECERGRLDFDSAGHYSRSDQFQLTAVGLDLIPPP</sequence>
<gene>
    <name evidence="4" type="ORF">B0A52_02154</name>
</gene>
<dbReference type="PROSITE" id="PS50263">
    <property type="entry name" value="CN_HYDROLASE"/>
    <property type="match status" value="1"/>
</dbReference>
<name>A0A438NBM0_EXOME</name>
<reference evidence="4 5" key="1">
    <citation type="submission" date="2017-03" db="EMBL/GenBank/DDBJ databases">
        <title>Genomes of endolithic fungi from Antarctica.</title>
        <authorList>
            <person name="Coleine C."/>
            <person name="Masonjones S."/>
            <person name="Stajich J.E."/>
        </authorList>
    </citation>
    <scope>NUCLEOTIDE SEQUENCE [LARGE SCALE GENOMIC DNA]</scope>
    <source>
        <strain evidence="4 5">CCFEE 6314</strain>
    </source>
</reference>